<keyword evidence="7" id="KW-0812">Transmembrane</keyword>
<protein>
    <recommendedName>
        <fullName evidence="2">histidine kinase</fullName>
        <ecNumber evidence="2">2.7.13.3</ecNumber>
    </recommendedName>
</protein>
<dbReference type="Proteomes" id="UP001595859">
    <property type="component" value="Unassembled WGS sequence"/>
</dbReference>
<evidence type="ECO:0000256" key="7">
    <source>
        <dbReference type="SAM" id="Phobius"/>
    </source>
</evidence>
<evidence type="ECO:0000256" key="3">
    <source>
        <dbReference type="ARBA" id="ARBA00022553"/>
    </source>
</evidence>
<dbReference type="SMART" id="SM00387">
    <property type="entry name" value="HATPase_c"/>
    <property type="match status" value="1"/>
</dbReference>
<keyword evidence="4" id="KW-0808">Transferase</keyword>
<dbReference type="Gene3D" id="3.30.565.10">
    <property type="entry name" value="Histidine kinase-like ATPase, C-terminal domain"/>
    <property type="match status" value="1"/>
</dbReference>
<feature type="transmembrane region" description="Helical" evidence="7">
    <location>
        <begin position="14"/>
        <end position="34"/>
    </location>
</feature>
<dbReference type="PANTHER" id="PTHR45436:SF5">
    <property type="entry name" value="SENSOR HISTIDINE KINASE TRCS"/>
    <property type="match status" value="1"/>
</dbReference>
<reference evidence="10" key="1">
    <citation type="journal article" date="2019" name="Int. J. Syst. Evol. Microbiol.">
        <title>The Global Catalogue of Microorganisms (GCM) 10K type strain sequencing project: providing services to taxonomists for standard genome sequencing and annotation.</title>
        <authorList>
            <consortium name="The Broad Institute Genomics Platform"/>
            <consortium name="The Broad Institute Genome Sequencing Center for Infectious Disease"/>
            <person name="Wu L."/>
            <person name="Ma J."/>
        </authorList>
    </citation>
    <scope>NUCLEOTIDE SEQUENCE [LARGE SCALE GENOMIC DNA]</scope>
    <source>
        <strain evidence="10">ZS-22-S1</strain>
    </source>
</reference>
<feature type="compositionally biased region" description="Basic and acidic residues" evidence="6">
    <location>
        <begin position="386"/>
        <end position="413"/>
    </location>
</feature>
<comment type="caution">
    <text evidence="9">The sequence shown here is derived from an EMBL/GenBank/DDBJ whole genome shotgun (WGS) entry which is preliminary data.</text>
</comment>
<dbReference type="GO" id="GO:0005524">
    <property type="term" value="F:ATP binding"/>
    <property type="evidence" value="ECO:0007669"/>
    <property type="project" value="UniProtKB-KW"/>
</dbReference>
<feature type="transmembrane region" description="Helical" evidence="7">
    <location>
        <begin position="41"/>
        <end position="62"/>
    </location>
</feature>
<evidence type="ECO:0000313" key="10">
    <source>
        <dbReference type="Proteomes" id="UP001595859"/>
    </source>
</evidence>
<evidence type="ECO:0000256" key="1">
    <source>
        <dbReference type="ARBA" id="ARBA00000085"/>
    </source>
</evidence>
<keyword evidence="5" id="KW-0418">Kinase</keyword>
<feature type="region of interest" description="Disordered" evidence="6">
    <location>
        <begin position="383"/>
        <end position="515"/>
    </location>
</feature>
<evidence type="ECO:0000256" key="2">
    <source>
        <dbReference type="ARBA" id="ARBA00012438"/>
    </source>
</evidence>
<name>A0ABV9S8N8_9PSEU</name>
<dbReference type="SUPFAM" id="SSF55874">
    <property type="entry name" value="ATPase domain of HSP90 chaperone/DNA topoisomerase II/histidine kinase"/>
    <property type="match status" value="1"/>
</dbReference>
<dbReference type="InterPro" id="IPR003594">
    <property type="entry name" value="HATPase_dom"/>
</dbReference>
<evidence type="ECO:0000256" key="5">
    <source>
        <dbReference type="ARBA" id="ARBA00022777"/>
    </source>
</evidence>
<gene>
    <name evidence="9" type="ORF">ACFPCV_31785</name>
</gene>
<evidence type="ECO:0000256" key="4">
    <source>
        <dbReference type="ARBA" id="ARBA00022679"/>
    </source>
</evidence>
<dbReference type="Pfam" id="PF02518">
    <property type="entry name" value="HATPase_c"/>
    <property type="match status" value="1"/>
</dbReference>
<feature type="compositionally biased region" description="Basic and acidic residues" evidence="6">
    <location>
        <begin position="496"/>
        <end position="515"/>
    </location>
</feature>
<dbReference type="EC" id="2.7.13.3" evidence="2"/>
<organism evidence="9 10">
    <name type="scientific">Actinophytocola glycyrrhizae</name>
    <dbReference type="NCBI Taxonomy" id="2044873"/>
    <lineage>
        <taxon>Bacteria</taxon>
        <taxon>Bacillati</taxon>
        <taxon>Actinomycetota</taxon>
        <taxon>Actinomycetes</taxon>
        <taxon>Pseudonocardiales</taxon>
        <taxon>Pseudonocardiaceae</taxon>
    </lineage>
</organism>
<dbReference type="InterPro" id="IPR050428">
    <property type="entry name" value="TCS_sensor_his_kinase"/>
</dbReference>
<evidence type="ECO:0000256" key="6">
    <source>
        <dbReference type="SAM" id="MobiDB-lite"/>
    </source>
</evidence>
<keyword evidence="9" id="KW-0067">ATP-binding</keyword>
<keyword evidence="3" id="KW-0597">Phosphoprotein</keyword>
<dbReference type="InterPro" id="IPR036890">
    <property type="entry name" value="HATPase_C_sf"/>
</dbReference>
<dbReference type="PANTHER" id="PTHR45436">
    <property type="entry name" value="SENSOR HISTIDINE KINASE YKOH"/>
    <property type="match status" value="1"/>
</dbReference>
<evidence type="ECO:0000313" key="9">
    <source>
        <dbReference type="EMBL" id="MFC4858105.1"/>
    </source>
</evidence>
<proteinExistence type="predicted"/>
<keyword evidence="9" id="KW-0547">Nucleotide-binding</keyword>
<keyword evidence="7" id="KW-0472">Membrane</keyword>
<keyword evidence="7" id="KW-1133">Transmembrane helix</keyword>
<evidence type="ECO:0000259" key="8">
    <source>
        <dbReference type="SMART" id="SM00387"/>
    </source>
</evidence>
<feature type="domain" description="Histidine kinase/HSP90-like ATPase" evidence="8">
    <location>
        <begin position="254"/>
        <end position="367"/>
    </location>
</feature>
<sequence length="515" mass="55156">MTVSSPVSSSPRHAGPWTCIAGVAGYVAVSPLIFRELESPIWVVVWLAVGAIAIGVVAAGAARTAAAGREHVDELRRLDDENHNLAGLAETRRVALETLVEQQLPAMIDGVGAPPLPDLSADDVSAHALAQSAVHFGRLRDDQLARQDAVAAAVVALGRKVQASAHRIQEEAARMVQAHPTDPDVLHTSMRVDHAAAQQARNAQTLAALCGEWPGQQWHEALPLADVVRGAAGRITAYQRVEVSGDPAIAVSARVVEPLIHVVAELLANATQSSPPTTQVLVTLRQVQRGAVIEIDDGGVGLDDKRLEQAREIASGRRPVGLSDLGEIPQTGLPVVGAYVRRHGFRVDVTESVYGGLRAIVLVPTDLTEAVAPSGMIGAGSHALTRRQERHAITPAPRRPEPEPMWEVERQSGEVELPAEPDPLPPLVPTGEDDETTDLPVLPRRRSRRGHAVPQQPQVDWPAERDVDEAPEQAGQWMNAFLSGAAAANGDLDLDDEKHYQSDKHDDTADSEDFR</sequence>
<comment type="catalytic activity">
    <reaction evidence="1">
        <text>ATP + protein L-histidine = ADP + protein N-phospho-L-histidine.</text>
        <dbReference type="EC" id="2.7.13.3"/>
    </reaction>
</comment>
<keyword evidence="10" id="KW-1185">Reference proteome</keyword>
<dbReference type="EMBL" id="JBHSIS010000022">
    <property type="protein sequence ID" value="MFC4858105.1"/>
    <property type="molecule type" value="Genomic_DNA"/>
</dbReference>
<dbReference type="RefSeq" id="WP_378060330.1">
    <property type="nucleotide sequence ID" value="NZ_JBHSIS010000022.1"/>
</dbReference>
<accession>A0ABV9S8N8</accession>